<gene>
    <name evidence="1" type="ORF">FOZ63_021969</name>
</gene>
<dbReference type="EMBL" id="JABANO010029599">
    <property type="protein sequence ID" value="KAF4713281.1"/>
    <property type="molecule type" value="Genomic_DNA"/>
</dbReference>
<evidence type="ECO:0000313" key="1">
    <source>
        <dbReference type="EMBL" id="KAF4713281.1"/>
    </source>
</evidence>
<accession>A0A7J6QYR4</accession>
<dbReference type="AlphaFoldDB" id="A0A7J6QYR4"/>
<comment type="caution">
    <text evidence="1">The sequence shown here is derived from an EMBL/GenBank/DDBJ whole genome shotgun (WGS) entry which is preliminary data.</text>
</comment>
<sequence length="143" mass="15701">MSSRPKAPSISAELPLHIDLVPAPDAVKAVQGFWDLGHKTVAKRLLTSLQTYWLEPLTEKVQRTPFNTPHKQYGGDCLMGAFTALLVSPVTDSCTVAVLRPGFVSPPRSAHRLPGSDLYKRRAQAEDTLVLSCPTLSQMYIDD</sequence>
<proteinExistence type="predicted"/>
<reference evidence="1 2" key="1">
    <citation type="submission" date="2020-04" db="EMBL/GenBank/DDBJ databases">
        <title>Perkinsus olseni comparative genomics.</title>
        <authorList>
            <person name="Bogema D.R."/>
        </authorList>
    </citation>
    <scope>NUCLEOTIDE SEQUENCE [LARGE SCALE GENOMIC DNA]</scope>
    <source>
        <strain evidence="1 2">ATCC PRA-207</strain>
    </source>
</reference>
<organism evidence="1 2">
    <name type="scientific">Perkinsus olseni</name>
    <name type="common">Perkinsus atlanticus</name>
    <dbReference type="NCBI Taxonomy" id="32597"/>
    <lineage>
        <taxon>Eukaryota</taxon>
        <taxon>Sar</taxon>
        <taxon>Alveolata</taxon>
        <taxon>Perkinsozoa</taxon>
        <taxon>Perkinsea</taxon>
        <taxon>Perkinsida</taxon>
        <taxon>Perkinsidae</taxon>
        <taxon>Perkinsus</taxon>
    </lineage>
</organism>
<name>A0A7J6QYR4_PEROL</name>
<keyword evidence="2" id="KW-1185">Reference proteome</keyword>
<evidence type="ECO:0000313" key="2">
    <source>
        <dbReference type="Proteomes" id="UP000553632"/>
    </source>
</evidence>
<feature type="non-terminal residue" evidence="1">
    <location>
        <position position="1"/>
    </location>
</feature>
<protein>
    <submittedName>
        <fullName evidence="1">Uncharacterized protein</fullName>
    </submittedName>
</protein>
<dbReference type="Proteomes" id="UP000553632">
    <property type="component" value="Unassembled WGS sequence"/>
</dbReference>